<evidence type="ECO:0000313" key="2">
    <source>
        <dbReference type="Proteomes" id="UP000094769"/>
    </source>
</evidence>
<name>A0A7Z0VJ18_9GAMM</name>
<dbReference type="Proteomes" id="UP000094769">
    <property type="component" value="Unassembled WGS sequence"/>
</dbReference>
<protein>
    <submittedName>
        <fullName evidence="1">Uncharacterized protein</fullName>
    </submittedName>
</protein>
<reference evidence="1 2" key="1">
    <citation type="submission" date="2016-06" db="EMBL/GenBank/DDBJ databases">
        <title>Genome sequence of endosymbiont of Candidatus Endolucinida thiodiazotropha.</title>
        <authorList>
            <person name="Poehlein A."/>
            <person name="Koenig S."/>
            <person name="Heiden S.E."/>
            <person name="Thuermer A."/>
            <person name="Voget S."/>
            <person name="Daniel R."/>
            <person name="Markert S."/>
            <person name="Gros O."/>
            <person name="Schweder T."/>
        </authorList>
    </citation>
    <scope>NUCLEOTIDE SEQUENCE [LARGE SCALE GENOMIC DNA]</scope>
    <source>
        <strain evidence="1 2">COS</strain>
    </source>
</reference>
<gene>
    <name evidence="1" type="ORF">CODIS_35990</name>
</gene>
<sequence length="108" mass="11505">MIPFTDSSRLPRVVFVYFIVGPANTNPMGSVALENAPIKAYPKGTSFGAHPKGTSFGAQSVGLRLFFRPAAISFAHAALLDRKIAPAEPIGLVLADPKLRGKNKSLLK</sequence>
<proteinExistence type="predicted"/>
<accession>A0A7Z0VJ18</accession>
<dbReference type="EMBL" id="MARB01000026">
    <property type="protein sequence ID" value="ODJ86166.1"/>
    <property type="molecule type" value="Genomic_DNA"/>
</dbReference>
<dbReference type="AlphaFoldDB" id="A0A7Z0VJ18"/>
<keyword evidence="2" id="KW-1185">Reference proteome</keyword>
<organism evidence="1 2">
    <name type="scientific">Candidatus Thiodiazotropha endolucinida</name>
    <dbReference type="NCBI Taxonomy" id="1655433"/>
    <lineage>
        <taxon>Bacteria</taxon>
        <taxon>Pseudomonadati</taxon>
        <taxon>Pseudomonadota</taxon>
        <taxon>Gammaproteobacteria</taxon>
        <taxon>Chromatiales</taxon>
        <taxon>Sedimenticolaceae</taxon>
        <taxon>Candidatus Thiodiazotropha</taxon>
    </lineage>
</organism>
<evidence type="ECO:0000313" key="1">
    <source>
        <dbReference type="EMBL" id="ODJ86166.1"/>
    </source>
</evidence>
<comment type="caution">
    <text evidence="1">The sequence shown here is derived from an EMBL/GenBank/DDBJ whole genome shotgun (WGS) entry which is preliminary data.</text>
</comment>